<dbReference type="Proteomes" id="UP000295030">
    <property type="component" value="Unassembled WGS sequence"/>
</dbReference>
<evidence type="ECO:0000313" key="1">
    <source>
        <dbReference type="EMBL" id="TCK30138.1"/>
    </source>
</evidence>
<proteinExistence type="predicted"/>
<sequence>MAGCATSYTTPAAVRLSTETVLIGTTTAALSGGTFEVSAPDGSLKCAGTYDAYDTSAVLSAPFTCSDGRYGTVTVTRSPDRLSGKGTISLSDGSVGAVAFGKDAAAAIEPPPPESPPVLAGLAAAATAPASPYGSGCQSTNTYGAMSCVTGRPRTTYVRGYYRRNGTYVRPYYRSRK</sequence>
<reference evidence="1 2" key="1">
    <citation type="submission" date="2019-03" db="EMBL/GenBank/DDBJ databases">
        <title>Genomic Encyclopedia of Type Strains, Phase IV (KMG-IV): sequencing the most valuable type-strain genomes for metagenomic binning, comparative biology and taxonomic classification.</title>
        <authorList>
            <person name="Goeker M."/>
        </authorList>
    </citation>
    <scope>NUCLEOTIDE SEQUENCE [LARGE SCALE GENOMIC DNA]</scope>
    <source>
        <strain evidence="1 2">DSM 101</strain>
    </source>
</reference>
<evidence type="ECO:0000313" key="2">
    <source>
        <dbReference type="Proteomes" id="UP000295030"/>
    </source>
</evidence>
<name>A0A4R1I5F5_ANCAQ</name>
<protein>
    <submittedName>
        <fullName evidence="1">Uncharacterized protein</fullName>
    </submittedName>
</protein>
<keyword evidence="2" id="KW-1185">Reference proteome</keyword>
<gene>
    <name evidence="1" type="ORF">EV667_0225</name>
</gene>
<dbReference type="EMBL" id="SMFY01000001">
    <property type="protein sequence ID" value="TCK30138.1"/>
    <property type="molecule type" value="Genomic_DNA"/>
</dbReference>
<accession>A0A4R1I5F5</accession>
<dbReference type="AlphaFoldDB" id="A0A4R1I5F5"/>
<organism evidence="1 2">
    <name type="scientific">Ancylobacter aquaticus</name>
    <dbReference type="NCBI Taxonomy" id="100"/>
    <lineage>
        <taxon>Bacteria</taxon>
        <taxon>Pseudomonadati</taxon>
        <taxon>Pseudomonadota</taxon>
        <taxon>Alphaproteobacteria</taxon>
        <taxon>Hyphomicrobiales</taxon>
        <taxon>Xanthobacteraceae</taxon>
        <taxon>Ancylobacter</taxon>
    </lineage>
</organism>
<comment type="caution">
    <text evidence="1">The sequence shown here is derived from an EMBL/GenBank/DDBJ whole genome shotgun (WGS) entry which is preliminary data.</text>
</comment>